<dbReference type="RefSeq" id="XP_060459229.1">
    <property type="nucleotide sequence ID" value="XM_060602879.1"/>
</dbReference>
<dbReference type="Proteomes" id="UP001233271">
    <property type="component" value="Chromosome 6"/>
</dbReference>
<dbReference type="AlphaFoldDB" id="A0AA48L8J0"/>
<reference evidence="1" key="1">
    <citation type="journal article" date="2023" name="BMC Genomics">
        <title>Chromosome-level genome assemblies of Cutaneotrichosporon spp. (Trichosporonales, Basidiomycota) reveal imbalanced evolution between nucleotide sequences and chromosome synteny.</title>
        <authorList>
            <person name="Kobayashi Y."/>
            <person name="Kayamori A."/>
            <person name="Aoki K."/>
            <person name="Shiwa Y."/>
            <person name="Matsutani M."/>
            <person name="Fujita N."/>
            <person name="Sugita T."/>
            <person name="Iwasaki W."/>
            <person name="Tanaka N."/>
            <person name="Takashima M."/>
        </authorList>
    </citation>
    <scope>NUCLEOTIDE SEQUENCE</scope>
    <source>
        <strain evidence="1">HIS019</strain>
    </source>
</reference>
<evidence type="ECO:0000313" key="2">
    <source>
        <dbReference type="Proteomes" id="UP001233271"/>
    </source>
</evidence>
<organism evidence="1 2">
    <name type="scientific">Cutaneotrichosporon cavernicola</name>
    <dbReference type="NCBI Taxonomy" id="279322"/>
    <lineage>
        <taxon>Eukaryota</taxon>
        <taxon>Fungi</taxon>
        <taxon>Dikarya</taxon>
        <taxon>Basidiomycota</taxon>
        <taxon>Agaricomycotina</taxon>
        <taxon>Tremellomycetes</taxon>
        <taxon>Trichosporonales</taxon>
        <taxon>Trichosporonaceae</taxon>
        <taxon>Cutaneotrichosporon</taxon>
    </lineage>
</organism>
<sequence length="235" mass="25874">MPGKRFTTPERQQIGADAHMMSPASVMRTHGVSRSQMYQFKARHLLRSPMRTKHPNGRPEAIKEADLKLLGSISRHSKRATLQEVTNIFSSHTKRVSKSTVRRRLNDMGRFAALANELCHMRVAVVCDEADKYSTGTEEGHLCAGSTSRTVVTDASPAPSGVPTCKKSQNKVPPLQIPCNIPASPSRGNSITTPEDNKVTEGTAGFLDGMALEDGQKWTVIRKPRTTLFKTHQNV</sequence>
<gene>
    <name evidence="1" type="ORF">CcaverHIS019_0604230</name>
</gene>
<evidence type="ECO:0000313" key="1">
    <source>
        <dbReference type="EMBL" id="BEI93964.1"/>
    </source>
</evidence>
<protein>
    <recommendedName>
        <fullName evidence="3">Transposase Tc1-like domain-containing protein</fullName>
    </recommendedName>
</protein>
<dbReference type="EMBL" id="AP028217">
    <property type="protein sequence ID" value="BEI93964.1"/>
    <property type="molecule type" value="Genomic_DNA"/>
</dbReference>
<accession>A0AA48L8J0</accession>
<name>A0AA48L8J0_9TREE</name>
<evidence type="ECO:0008006" key="3">
    <source>
        <dbReference type="Google" id="ProtNLM"/>
    </source>
</evidence>
<dbReference type="KEGG" id="ccac:CcaHIS019_0604230"/>
<keyword evidence="2" id="KW-1185">Reference proteome</keyword>
<proteinExistence type="predicted"/>
<dbReference type="GeneID" id="85497834"/>